<protein>
    <submittedName>
        <fullName evidence="5">Helix-turn-helix transcriptional regulator</fullName>
    </submittedName>
</protein>
<dbReference type="InterPro" id="IPR011051">
    <property type="entry name" value="RmlC_Cupin_sf"/>
</dbReference>
<dbReference type="SMART" id="SM00530">
    <property type="entry name" value="HTH_XRE"/>
    <property type="match status" value="1"/>
</dbReference>
<dbReference type="InterPro" id="IPR050807">
    <property type="entry name" value="TransReg_Diox_bact_type"/>
</dbReference>
<dbReference type="InterPro" id="IPR013096">
    <property type="entry name" value="Cupin_2"/>
</dbReference>
<evidence type="ECO:0000313" key="6">
    <source>
        <dbReference type="Proteomes" id="UP001515780"/>
    </source>
</evidence>
<sequence>MNKKVNITTGTDASKINEALSASLKQYRSQKKMSLDELSRLAGVSKGMLVEIEACRANPSIAILCKLAAAMGVSVADIVNVASKPNAHLIAAGDIPCLWSGENGGTARLLAGTSGPDMIELWEWKMHPGEIFDSPGHSDGTCELLHVVQGSLLLTLGEERLIVSEGSSVIARTDLPHSYSCHEGGPLKFTMTVSERVR</sequence>
<name>A0ABX0RTX9_9GAMM</name>
<dbReference type="RefSeq" id="WP_166935390.1">
    <property type="nucleotide sequence ID" value="NZ_VWXC01000017.1"/>
</dbReference>
<dbReference type="SUPFAM" id="SSF47413">
    <property type="entry name" value="lambda repressor-like DNA-binding domains"/>
    <property type="match status" value="1"/>
</dbReference>
<keyword evidence="2" id="KW-0238">DNA-binding</keyword>
<keyword evidence="6" id="KW-1185">Reference proteome</keyword>
<accession>A0ABX0RTX9</accession>
<dbReference type="Pfam" id="PF01381">
    <property type="entry name" value="HTH_3"/>
    <property type="match status" value="1"/>
</dbReference>
<dbReference type="Proteomes" id="UP001515780">
    <property type="component" value="Unassembled WGS sequence"/>
</dbReference>
<keyword evidence="3" id="KW-0804">Transcription</keyword>
<reference evidence="5 6" key="1">
    <citation type="journal article" date="2019" name="bioRxiv">
        <title>Bacteria contribute to plant secondary compound degradation in a generalist herbivore system.</title>
        <authorList>
            <person name="Francoeur C.B."/>
            <person name="Khadempour L."/>
            <person name="Moreira-Soto R.D."/>
            <person name="Gotting K."/>
            <person name="Book A.J."/>
            <person name="Pinto-Tomas A.A."/>
            <person name="Keefover-Ring K."/>
            <person name="Currie C.R."/>
        </authorList>
    </citation>
    <scope>NUCLEOTIDE SEQUENCE [LARGE SCALE GENOMIC DNA]</scope>
    <source>
        <strain evidence="5">Al-1710</strain>
    </source>
</reference>
<dbReference type="PROSITE" id="PS50943">
    <property type="entry name" value="HTH_CROC1"/>
    <property type="match status" value="1"/>
</dbReference>
<dbReference type="CDD" id="cd00093">
    <property type="entry name" value="HTH_XRE"/>
    <property type="match status" value="1"/>
</dbReference>
<keyword evidence="1" id="KW-0805">Transcription regulation</keyword>
<dbReference type="PANTHER" id="PTHR46797">
    <property type="entry name" value="HTH-TYPE TRANSCRIPTIONAL REGULATOR"/>
    <property type="match status" value="1"/>
</dbReference>
<evidence type="ECO:0000259" key="4">
    <source>
        <dbReference type="PROSITE" id="PS50943"/>
    </source>
</evidence>
<dbReference type="InterPro" id="IPR014710">
    <property type="entry name" value="RmlC-like_jellyroll"/>
</dbReference>
<comment type="caution">
    <text evidence="5">The sequence shown here is derived from an EMBL/GenBank/DDBJ whole genome shotgun (WGS) entry which is preliminary data.</text>
</comment>
<feature type="domain" description="HTH cro/C1-type" evidence="4">
    <location>
        <begin position="24"/>
        <end position="78"/>
    </location>
</feature>
<proteinExistence type="predicted"/>
<evidence type="ECO:0000313" key="5">
    <source>
        <dbReference type="EMBL" id="NIG21053.1"/>
    </source>
</evidence>
<dbReference type="InterPro" id="IPR010982">
    <property type="entry name" value="Lambda_DNA-bd_dom_sf"/>
</dbReference>
<organism evidence="5 6">
    <name type="scientific">Candidatus Pantoea communis</name>
    <dbReference type="NCBI Taxonomy" id="2608354"/>
    <lineage>
        <taxon>Bacteria</taxon>
        <taxon>Pseudomonadati</taxon>
        <taxon>Pseudomonadota</taxon>
        <taxon>Gammaproteobacteria</taxon>
        <taxon>Enterobacterales</taxon>
        <taxon>Erwiniaceae</taxon>
        <taxon>Pantoea</taxon>
    </lineage>
</organism>
<evidence type="ECO:0000256" key="1">
    <source>
        <dbReference type="ARBA" id="ARBA00023015"/>
    </source>
</evidence>
<gene>
    <name evidence="5" type="ORF">F3J37_20460</name>
</gene>
<dbReference type="CDD" id="cd02209">
    <property type="entry name" value="cupin_XRE_C"/>
    <property type="match status" value="1"/>
</dbReference>
<dbReference type="PANTHER" id="PTHR46797:SF23">
    <property type="entry name" value="HTH-TYPE TRANSCRIPTIONAL REGULATOR SUTR"/>
    <property type="match status" value="1"/>
</dbReference>
<dbReference type="Gene3D" id="1.10.260.40">
    <property type="entry name" value="lambda repressor-like DNA-binding domains"/>
    <property type="match status" value="1"/>
</dbReference>
<evidence type="ECO:0000256" key="2">
    <source>
        <dbReference type="ARBA" id="ARBA00023125"/>
    </source>
</evidence>
<dbReference type="SUPFAM" id="SSF51182">
    <property type="entry name" value="RmlC-like cupins"/>
    <property type="match status" value="1"/>
</dbReference>
<dbReference type="Gene3D" id="2.60.120.10">
    <property type="entry name" value="Jelly Rolls"/>
    <property type="match status" value="1"/>
</dbReference>
<evidence type="ECO:0000256" key="3">
    <source>
        <dbReference type="ARBA" id="ARBA00023163"/>
    </source>
</evidence>
<dbReference type="EMBL" id="VWXC01000017">
    <property type="protein sequence ID" value="NIG21053.1"/>
    <property type="molecule type" value="Genomic_DNA"/>
</dbReference>
<dbReference type="InterPro" id="IPR001387">
    <property type="entry name" value="Cro/C1-type_HTH"/>
</dbReference>
<dbReference type="Pfam" id="PF07883">
    <property type="entry name" value="Cupin_2"/>
    <property type="match status" value="1"/>
</dbReference>